<organism evidence="4">
    <name type="scientific">Fagus sylvatica</name>
    <name type="common">Beechnut</name>
    <dbReference type="NCBI Taxonomy" id="28930"/>
    <lineage>
        <taxon>Eukaryota</taxon>
        <taxon>Viridiplantae</taxon>
        <taxon>Streptophyta</taxon>
        <taxon>Embryophyta</taxon>
        <taxon>Tracheophyta</taxon>
        <taxon>Spermatophyta</taxon>
        <taxon>Magnoliopsida</taxon>
        <taxon>eudicotyledons</taxon>
        <taxon>Gunneridae</taxon>
        <taxon>Pentapetalae</taxon>
        <taxon>rosids</taxon>
        <taxon>fabids</taxon>
        <taxon>Fagales</taxon>
        <taxon>Fagaceae</taxon>
        <taxon>Fagus</taxon>
    </lineage>
</organism>
<dbReference type="Pfam" id="PF12854">
    <property type="entry name" value="PPR_1"/>
    <property type="match status" value="2"/>
</dbReference>
<feature type="transmembrane region" description="Helical" evidence="3">
    <location>
        <begin position="329"/>
        <end position="347"/>
    </location>
</feature>
<dbReference type="Pfam" id="PF13041">
    <property type="entry name" value="PPR_2"/>
    <property type="match status" value="2"/>
</dbReference>
<gene>
    <name evidence="4" type="ORF">FSB_LOCUS34018</name>
</gene>
<dbReference type="PANTHER" id="PTHR31061">
    <property type="entry name" value="LD22376P"/>
    <property type="match status" value="1"/>
</dbReference>
<dbReference type="InterPro" id="IPR002885">
    <property type="entry name" value="PPR_rpt"/>
</dbReference>
<evidence type="ECO:0008006" key="5">
    <source>
        <dbReference type="Google" id="ProtNLM"/>
    </source>
</evidence>
<keyword evidence="1" id="KW-0677">Repeat</keyword>
<dbReference type="PROSITE" id="PS51375">
    <property type="entry name" value="PPR"/>
    <property type="match status" value="5"/>
</dbReference>
<keyword evidence="3" id="KW-0472">Membrane</keyword>
<evidence type="ECO:0000313" key="4">
    <source>
        <dbReference type="EMBL" id="SPD06136.1"/>
    </source>
</evidence>
<feature type="repeat" description="PPR" evidence="2">
    <location>
        <begin position="59"/>
        <end position="93"/>
    </location>
</feature>
<sequence>MRDHCKSRSFRNLDDALPLFDTMLHMRPLPSIVDFTQLVTLLEAARLVVEMEKKGYKPDVITYGTMINSLCKIGETDAAIELFRKLEKGNFELDVVLYSTIIDSLCKDRLVTEALNILSEMMSKGIQPDLVTYTSLIQGLCNFGRWKEATTLFKEMEQRKILPDVQPLAYWGMIPDVVTYSTLIGGFCRVERPRAALELFCKMGAHGQHPDPLTYGILLDAFLTAARELFYSLPAKGLQPNVRTYTIMIKGLCKEGLIDEARDYCNIMRHQRPPASTGLRTLQYSCHTCRLPRRPRGLCVFLMMVVDYAGSVFPIISHSPWNGIHLADFVMPFFLFIAGLSLALVYKKVTNRVDATWKALFRAVKLFLLGVLLQGGYLHGVTSLTYGVDIEKIRWMGVLQRISIGYIVAALCEIWLPYRTWREVGFFKGFYWHWCVAFSLSAIYLWLSYALYVPDWQFMVPTSASSLPSSNNSSVYSVKCSVRGDLGPACNSAGMIDRYILGFDHLYMKPVYRNLKECNISAKGQVSESSPPWCHAPFDPEVEMEPWRKSSLTAAATCIIGLQYGHILAHLQDHKGRLNNWSLFSISSVVLGLFLAFIGIPVNKSLYTVSYMLITSASAGITFCAFYLLVDVYGYRRLTSVLEWMGLHSLSIFVLITSNLAVIAIQGFYLTAPQNNIVHWIITRFVHA</sequence>
<feature type="transmembrane region" description="Helical" evidence="3">
    <location>
        <begin position="298"/>
        <end position="317"/>
    </location>
</feature>
<feature type="transmembrane region" description="Helical" evidence="3">
    <location>
        <begin position="581"/>
        <end position="602"/>
    </location>
</feature>
<name>A0A2N9GUS7_FAGSY</name>
<feature type="repeat" description="PPR" evidence="2">
    <location>
        <begin position="129"/>
        <end position="163"/>
    </location>
</feature>
<reference evidence="4" key="1">
    <citation type="submission" date="2018-02" db="EMBL/GenBank/DDBJ databases">
        <authorList>
            <person name="Cohen D.B."/>
            <person name="Kent A.D."/>
        </authorList>
    </citation>
    <scope>NUCLEOTIDE SEQUENCE</scope>
</reference>
<keyword evidence="3" id="KW-0812">Transmembrane</keyword>
<dbReference type="AlphaFoldDB" id="A0A2N9GUS7"/>
<evidence type="ECO:0000256" key="1">
    <source>
        <dbReference type="ARBA" id="ARBA00022737"/>
    </source>
</evidence>
<feature type="transmembrane region" description="Helical" evidence="3">
    <location>
        <begin position="650"/>
        <end position="670"/>
    </location>
</feature>
<feature type="repeat" description="PPR" evidence="2">
    <location>
        <begin position="241"/>
        <end position="275"/>
    </location>
</feature>
<evidence type="ECO:0000256" key="2">
    <source>
        <dbReference type="PROSITE-ProRule" id="PRU00708"/>
    </source>
</evidence>
<accession>A0A2N9GUS7</accession>
<dbReference type="EMBL" id="OIVN01002750">
    <property type="protein sequence ID" value="SPD06136.1"/>
    <property type="molecule type" value="Genomic_DNA"/>
</dbReference>
<dbReference type="InterPro" id="IPR011990">
    <property type="entry name" value="TPR-like_helical_dom_sf"/>
</dbReference>
<feature type="transmembrane region" description="Helical" evidence="3">
    <location>
        <begin position="550"/>
        <end position="569"/>
    </location>
</feature>
<feature type="transmembrane region" description="Helical" evidence="3">
    <location>
        <begin position="608"/>
        <end position="630"/>
    </location>
</feature>
<proteinExistence type="predicted"/>
<dbReference type="NCBIfam" id="TIGR00756">
    <property type="entry name" value="PPR"/>
    <property type="match status" value="5"/>
</dbReference>
<feature type="transmembrane region" description="Helical" evidence="3">
    <location>
        <begin position="359"/>
        <end position="378"/>
    </location>
</feature>
<evidence type="ECO:0000256" key="3">
    <source>
        <dbReference type="SAM" id="Phobius"/>
    </source>
</evidence>
<feature type="repeat" description="PPR" evidence="2">
    <location>
        <begin position="94"/>
        <end position="128"/>
    </location>
</feature>
<protein>
    <recommendedName>
        <fullName evidence="5">Heparan-alpha-glucosaminide N-acetyltransferase catalytic domain-containing protein</fullName>
    </recommendedName>
</protein>
<feature type="transmembrane region" description="Helical" evidence="3">
    <location>
        <begin position="430"/>
        <end position="452"/>
    </location>
</feature>
<dbReference type="Gene3D" id="1.25.40.10">
    <property type="entry name" value="Tetratricopeptide repeat domain"/>
    <property type="match status" value="3"/>
</dbReference>
<dbReference type="PANTHER" id="PTHR31061:SF28">
    <property type="entry name" value="HEPARAN-ALPHA-GLUCOSAMINIDE N-ACETYLTRANSFERASE-LIKE"/>
    <property type="match status" value="1"/>
</dbReference>
<feature type="transmembrane region" description="Helical" evidence="3">
    <location>
        <begin position="398"/>
        <end position="418"/>
    </location>
</feature>
<keyword evidence="3" id="KW-1133">Transmembrane helix</keyword>
<feature type="repeat" description="PPR" evidence="2">
    <location>
        <begin position="176"/>
        <end position="210"/>
    </location>
</feature>